<dbReference type="Proteomes" id="UP001056291">
    <property type="component" value="Chromosome"/>
</dbReference>
<dbReference type="RefSeq" id="WP_251935303.1">
    <property type="nucleotide sequence ID" value="NZ_CP098747.1"/>
</dbReference>
<proteinExistence type="predicted"/>
<name>A0ABY4W3Y7_9PROT</name>
<organism evidence="1 2">
    <name type="scientific">Sneathiella marina</name>
    <dbReference type="NCBI Taxonomy" id="2950108"/>
    <lineage>
        <taxon>Bacteria</taxon>
        <taxon>Pseudomonadati</taxon>
        <taxon>Pseudomonadota</taxon>
        <taxon>Alphaproteobacteria</taxon>
        <taxon>Sneathiellales</taxon>
        <taxon>Sneathiellaceae</taxon>
        <taxon>Sneathiella</taxon>
    </lineage>
</organism>
<evidence type="ECO:0000313" key="2">
    <source>
        <dbReference type="Proteomes" id="UP001056291"/>
    </source>
</evidence>
<gene>
    <name evidence="1" type="ORF">NBZ79_02820</name>
</gene>
<protein>
    <submittedName>
        <fullName evidence="1">Uncharacterized protein</fullName>
    </submittedName>
</protein>
<evidence type="ECO:0000313" key="1">
    <source>
        <dbReference type="EMBL" id="USG61905.1"/>
    </source>
</evidence>
<keyword evidence="2" id="KW-1185">Reference proteome</keyword>
<dbReference type="EMBL" id="CP098747">
    <property type="protein sequence ID" value="USG61905.1"/>
    <property type="molecule type" value="Genomic_DNA"/>
</dbReference>
<sequence>MRILSISRLSLLVLFLSIAGISTFGLHYALAQSGGKVLDLNSSVSFPVDI</sequence>
<reference evidence="1" key="1">
    <citation type="submission" date="2022-06" db="EMBL/GenBank/DDBJ databases">
        <title>Sneathiella actinostolidae sp. nov., isolated from a sea anemonein the Western Pacific Ocean.</title>
        <authorList>
            <person name="Wei M.J."/>
        </authorList>
    </citation>
    <scope>NUCLEOTIDE SEQUENCE</scope>
    <source>
        <strain evidence="1">PHK-P5</strain>
    </source>
</reference>
<accession>A0ABY4W3Y7</accession>